<keyword evidence="1" id="KW-0812">Transmembrane</keyword>
<feature type="transmembrane region" description="Helical" evidence="1">
    <location>
        <begin position="93"/>
        <end position="119"/>
    </location>
</feature>
<dbReference type="STRING" id="154981.AKJ29_02080"/>
<feature type="transmembrane region" description="Helical" evidence="1">
    <location>
        <begin position="50"/>
        <end position="81"/>
    </location>
</feature>
<feature type="chain" id="PRO_5006139835" description="Type IV secretion system protein VirB2" evidence="2">
    <location>
        <begin position="24"/>
        <end position="121"/>
    </location>
</feature>
<dbReference type="RefSeq" id="WP_040175913.1">
    <property type="nucleotide sequence ID" value="NZ_FPBS01000030.1"/>
</dbReference>
<comment type="caution">
    <text evidence="3">The sequence shown here is derived from an EMBL/GenBank/DDBJ whole genome shotgun (WGS) entry which is preliminary data.</text>
</comment>
<dbReference type="EMBL" id="LKBA01000008">
    <property type="protein sequence ID" value="KPN62958.1"/>
    <property type="molecule type" value="Genomic_DNA"/>
</dbReference>
<name>A0A0P7IGI0_9RHOB</name>
<feature type="signal peptide" evidence="2">
    <location>
        <begin position="1"/>
        <end position="23"/>
    </location>
</feature>
<dbReference type="AlphaFoldDB" id="A0A0P7IGI0"/>
<sequence>MRPSWSKFLAAFAAGIASLVAAAASAQSPLDVVLNGRAAADSTNMTETGITALLTSGGNLVLLGAGLLGIILGMGGLLTIYRGHSDDDDSKVRAGWIMTAIGGCVTVPAIMAAIVPFVMGV</sequence>
<organism evidence="3 4">
    <name type="scientific">Aliiroseovarius crassostreae</name>
    <dbReference type="NCBI Taxonomy" id="154981"/>
    <lineage>
        <taxon>Bacteria</taxon>
        <taxon>Pseudomonadati</taxon>
        <taxon>Pseudomonadota</taxon>
        <taxon>Alphaproteobacteria</taxon>
        <taxon>Rhodobacterales</taxon>
        <taxon>Paracoccaceae</taxon>
        <taxon>Aliiroseovarius</taxon>
    </lineage>
</organism>
<evidence type="ECO:0000313" key="4">
    <source>
        <dbReference type="Proteomes" id="UP000050471"/>
    </source>
</evidence>
<gene>
    <name evidence="3" type="ORF">AKJ29_02080</name>
</gene>
<dbReference type="Proteomes" id="UP000050471">
    <property type="component" value="Unassembled WGS sequence"/>
</dbReference>
<protein>
    <recommendedName>
        <fullName evidence="5">Type IV secretion system protein VirB2</fullName>
    </recommendedName>
</protein>
<evidence type="ECO:0000256" key="1">
    <source>
        <dbReference type="SAM" id="Phobius"/>
    </source>
</evidence>
<evidence type="ECO:0008006" key="5">
    <source>
        <dbReference type="Google" id="ProtNLM"/>
    </source>
</evidence>
<reference evidence="3 4" key="1">
    <citation type="submission" date="2015-09" db="EMBL/GenBank/DDBJ databases">
        <title>Draft genome sequence of Aliiroseovarius crassostreae CV919-312TSm, the causative agent of Roseovarius Oyster Disease (formerly Juvenile Oyster Disease).</title>
        <authorList>
            <person name="Kessner L."/>
            <person name="Spinard E."/>
            <person name="Nelson D."/>
        </authorList>
    </citation>
    <scope>NUCLEOTIDE SEQUENCE [LARGE SCALE GENOMIC DNA]</scope>
    <source>
        <strain evidence="3 4">CV919-312</strain>
    </source>
</reference>
<keyword evidence="1" id="KW-0472">Membrane</keyword>
<evidence type="ECO:0000256" key="2">
    <source>
        <dbReference type="SAM" id="SignalP"/>
    </source>
</evidence>
<keyword evidence="2" id="KW-0732">Signal</keyword>
<proteinExistence type="predicted"/>
<keyword evidence="1" id="KW-1133">Transmembrane helix</keyword>
<evidence type="ECO:0000313" key="3">
    <source>
        <dbReference type="EMBL" id="KPN62958.1"/>
    </source>
</evidence>
<accession>A0A0P7IGI0</accession>
<keyword evidence="4" id="KW-1185">Reference proteome</keyword>